<dbReference type="PROSITE" id="PS51093">
    <property type="entry name" value="PTS_EIIA_TYPE_1"/>
    <property type="match status" value="1"/>
</dbReference>
<feature type="non-terminal residue" evidence="8">
    <location>
        <position position="1"/>
    </location>
</feature>
<keyword evidence="5" id="KW-0598">Phosphotransferase system</keyword>
<dbReference type="InterPro" id="IPR011055">
    <property type="entry name" value="Dup_hybrid_motif"/>
</dbReference>
<comment type="subcellular location">
    <subcellularLocation>
        <location evidence="1">Cytoplasm</location>
    </subcellularLocation>
</comment>
<dbReference type="GO" id="GO:0016301">
    <property type="term" value="F:kinase activity"/>
    <property type="evidence" value="ECO:0007669"/>
    <property type="project" value="UniProtKB-KW"/>
</dbReference>
<organism evidence="8 9">
    <name type="scientific">Candidatus Lactobacillus pullistercoris</name>
    <dbReference type="NCBI Taxonomy" id="2838636"/>
    <lineage>
        <taxon>Bacteria</taxon>
        <taxon>Bacillati</taxon>
        <taxon>Bacillota</taxon>
        <taxon>Bacilli</taxon>
        <taxon>Lactobacillales</taxon>
        <taxon>Lactobacillaceae</taxon>
        <taxon>Lactobacillus</taxon>
    </lineage>
</organism>
<name>A0A9E2NW83_9LACO</name>
<dbReference type="Proteomes" id="UP000823844">
    <property type="component" value="Unassembled WGS sequence"/>
</dbReference>
<evidence type="ECO:0000313" key="8">
    <source>
        <dbReference type="EMBL" id="MBU3829174.1"/>
    </source>
</evidence>
<reference evidence="8" key="1">
    <citation type="journal article" date="2021" name="PeerJ">
        <title>Extensive microbial diversity within the chicken gut microbiome revealed by metagenomics and culture.</title>
        <authorList>
            <person name="Gilroy R."/>
            <person name="Ravi A."/>
            <person name="Getino M."/>
            <person name="Pursley I."/>
            <person name="Horton D.L."/>
            <person name="Alikhan N.F."/>
            <person name="Baker D."/>
            <person name="Gharbi K."/>
            <person name="Hall N."/>
            <person name="Watson M."/>
            <person name="Adriaenssens E.M."/>
            <person name="Foster-Nyarko E."/>
            <person name="Jarju S."/>
            <person name="Secka A."/>
            <person name="Antonio M."/>
            <person name="Oren A."/>
            <person name="Chaudhuri R.R."/>
            <person name="La Ragione R."/>
            <person name="Hildebrand F."/>
            <person name="Pallen M.J."/>
        </authorList>
    </citation>
    <scope>NUCLEOTIDE SEQUENCE</scope>
    <source>
        <strain evidence="8">F6-686</strain>
    </source>
</reference>
<dbReference type="InterPro" id="IPR001127">
    <property type="entry name" value="PTS_EIIA_1_perm"/>
</dbReference>
<dbReference type="GO" id="GO:0009401">
    <property type="term" value="P:phosphoenolpyruvate-dependent sugar phosphotransferase system"/>
    <property type="evidence" value="ECO:0007669"/>
    <property type="project" value="UniProtKB-KW"/>
</dbReference>
<dbReference type="GO" id="GO:0005737">
    <property type="term" value="C:cytoplasm"/>
    <property type="evidence" value="ECO:0007669"/>
    <property type="project" value="UniProtKB-SubCell"/>
</dbReference>
<evidence type="ECO:0000256" key="3">
    <source>
        <dbReference type="ARBA" id="ARBA00022597"/>
    </source>
</evidence>
<evidence type="ECO:0000256" key="6">
    <source>
        <dbReference type="ARBA" id="ARBA00022777"/>
    </source>
</evidence>
<keyword evidence="6" id="KW-0418">Kinase</keyword>
<evidence type="ECO:0000313" key="9">
    <source>
        <dbReference type="Proteomes" id="UP000823844"/>
    </source>
</evidence>
<accession>A0A9E2NW83</accession>
<dbReference type="Pfam" id="PF00358">
    <property type="entry name" value="PTS_EIIA_1"/>
    <property type="match status" value="1"/>
</dbReference>
<evidence type="ECO:0000256" key="1">
    <source>
        <dbReference type="ARBA" id="ARBA00004496"/>
    </source>
</evidence>
<keyword evidence="4" id="KW-0808">Transferase</keyword>
<proteinExistence type="predicted"/>
<dbReference type="PANTHER" id="PTHR45008:SF1">
    <property type="entry name" value="PTS SYSTEM GLUCOSE-SPECIFIC EIIA COMPONENT"/>
    <property type="match status" value="1"/>
</dbReference>
<dbReference type="PROSITE" id="PS00371">
    <property type="entry name" value="PTS_EIIA_TYPE_1_HIS"/>
    <property type="match status" value="1"/>
</dbReference>
<feature type="domain" description="PTS EIIA type-1" evidence="7">
    <location>
        <begin position="1"/>
        <end position="80"/>
    </location>
</feature>
<dbReference type="AlphaFoldDB" id="A0A9E2NW83"/>
<dbReference type="Gene3D" id="2.70.70.10">
    <property type="entry name" value="Glucose Permease (Domain IIA)"/>
    <property type="match status" value="1"/>
</dbReference>
<evidence type="ECO:0000259" key="7">
    <source>
        <dbReference type="PROSITE" id="PS51093"/>
    </source>
</evidence>
<sequence length="80" mass="8797">VFSQKMMGEGFAIKPENGKIYSPVTATVVSIFKTKHAVGLKTESGLKVMLHLGIDTVELEGKPFTFQDINFIIILLSITK</sequence>
<dbReference type="SUPFAM" id="SSF51261">
    <property type="entry name" value="Duplicated hybrid motif"/>
    <property type="match status" value="1"/>
</dbReference>
<protein>
    <submittedName>
        <fullName evidence="8">PTS glucose transporter subunit IIA</fullName>
    </submittedName>
</protein>
<dbReference type="PANTHER" id="PTHR45008">
    <property type="entry name" value="PTS SYSTEM GLUCOSE-SPECIFIC EIIA COMPONENT"/>
    <property type="match status" value="1"/>
</dbReference>
<dbReference type="EMBL" id="JAHLFT010000114">
    <property type="protein sequence ID" value="MBU3829174.1"/>
    <property type="molecule type" value="Genomic_DNA"/>
</dbReference>
<evidence type="ECO:0000256" key="2">
    <source>
        <dbReference type="ARBA" id="ARBA00022448"/>
    </source>
</evidence>
<evidence type="ECO:0000256" key="4">
    <source>
        <dbReference type="ARBA" id="ARBA00022679"/>
    </source>
</evidence>
<dbReference type="InterPro" id="IPR050890">
    <property type="entry name" value="PTS_EIIA_component"/>
</dbReference>
<evidence type="ECO:0000256" key="5">
    <source>
        <dbReference type="ARBA" id="ARBA00022683"/>
    </source>
</evidence>
<comment type="caution">
    <text evidence="8">The sequence shown here is derived from an EMBL/GenBank/DDBJ whole genome shotgun (WGS) entry which is preliminary data.</text>
</comment>
<keyword evidence="2" id="KW-0813">Transport</keyword>
<keyword evidence="3 8" id="KW-0762">Sugar transport</keyword>
<gene>
    <name evidence="8" type="ORF">H9806_08700</name>
</gene>
<reference evidence="8" key="2">
    <citation type="submission" date="2021-04" db="EMBL/GenBank/DDBJ databases">
        <authorList>
            <person name="Gilroy R."/>
        </authorList>
    </citation>
    <scope>NUCLEOTIDE SEQUENCE</scope>
    <source>
        <strain evidence="8">F6-686</strain>
    </source>
</reference>